<dbReference type="EMBL" id="BARV01006569">
    <property type="protein sequence ID" value="GAI14629.1"/>
    <property type="molecule type" value="Genomic_DNA"/>
</dbReference>
<accession>X1N7L3</accession>
<reference evidence="2" key="1">
    <citation type="journal article" date="2014" name="Front. Microbiol.">
        <title>High frequency of phylogenetically diverse reductive dehalogenase-homologous genes in deep subseafloor sedimentary metagenomes.</title>
        <authorList>
            <person name="Kawai M."/>
            <person name="Futagami T."/>
            <person name="Toyoda A."/>
            <person name="Takaki Y."/>
            <person name="Nishi S."/>
            <person name="Hori S."/>
            <person name="Arai W."/>
            <person name="Tsubouchi T."/>
            <person name="Morono Y."/>
            <person name="Uchiyama I."/>
            <person name="Ito T."/>
            <person name="Fujiyama A."/>
            <person name="Inagaki F."/>
            <person name="Takami H."/>
        </authorList>
    </citation>
    <scope>NUCLEOTIDE SEQUENCE</scope>
    <source>
        <strain evidence="2">Expedition CK06-06</strain>
    </source>
</reference>
<organism evidence="2">
    <name type="scientific">marine sediment metagenome</name>
    <dbReference type="NCBI Taxonomy" id="412755"/>
    <lineage>
        <taxon>unclassified sequences</taxon>
        <taxon>metagenomes</taxon>
        <taxon>ecological metagenomes</taxon>
    </lineage>
</organism>
<name>X1N7L3_9ZZZZ</name>
<comment type="caution">
    <text evidence="2">The sequence shown here is derived from an EMBL/GenBank/DDBJ whole genome shotgun (WGS) entry which is preliminary data.</text>
</comment>
<evidence type="ECO:0000256" key="1">
    <source>
        <dbReference type="SAM" id="MobiDB-lite"/>
    </source>
</evidence>
<evidence type="ECO:0000313" key="2">
    <source>
        <dbReference type="EMBL" id="GAI14629.1"/>
    </source>
</evidence>
<feature type="compositionally biased region" description="Polar residues" evidence="1">
    <location>
        <begin position="1"/>
        <end position="10"/>
    </location>
</feature>
<gene>
    <name evidence="2" type="ORF">S06H3_13452</name>
</gene>
<feature type="non-terminal residue" evidence="2">
    <location>
        <position position="30"/>
    </location>
</feature>
<feature type="region of interest" description="Disordered" evidence="1">
    <location>
        <begin position="1"/>
        <end position="30"/>
    </location>
</feature>
<protein>
    <submittedName>
        <fullName evidence="2">Uncharacterized protein</fullName>
    </submittedName>
</protein>
<proteinExistence type="predicted"/>
<dbReference type="AlphaFoldDB" id="X1N7L3"/>
<sequence length="30" mass="3556">MPDSTTIQISRETRNKLRRIKRPEDDKVGD</sequence>